<dbReference type="PANTHER" id="PTHR11761:SF3">
    <property type="entry name" value="LARGE RIBOSOMAL SUBUNIT PROTEIN UL14M"/>
    <property type="match status" value="1"/>
</dbReference>
<evidence type="ECO:0000256" key="4">
    <source>
        <dbReference type="RuleBase" id="RU003949"/>
    </source>
</evidence>
<comment type="similarity">
    <text evidence="1 4">Belongs to the universal ribosomal protein uL14 family.</text>
</comment>
<dbReference type="GO" id="GO:0006412">
    <property type="term" value="P:translation"/>
    <property type="evidence" value="ECO:0007669"/>
    <property type="project" value="InterPro"/>
</dbReference>
<evidence type="ECO:0000256" key="3">
    <source>
        <dbReference type="ARBA" id="ARBA00023274"/>
    </source>
</evidence>
<keyword evidence="5" id="KW-0496">Mitochondrion</keyword>
<dbReference type="GO" id="GO:0003735">
    <property type="term" value="F:structural constituent of ribosome"/>
    <property type="evidence" value="ECO:0007669"/>
    <property type="project" value="InterPro"/>
</dbReference>
<proteinExistence type="inferred from homology"/>
<dbReference type="CDD" id="cd00337">
    <property type="entry name" value="Ribosomal_uL14"/>
    <property type="match status" value="1"/>
</dbReference>
<geneLocation type="mitochondrion" evidence="5"/>
<dbReference type="HAMAP" id="MF_01367">
    <property type="entry name" value="Ribosomal_uL14"/>
    <property type="match status" value="1"/>
</dbReference>
<dbReference type="GO" id="GO:0005762">
    <property type="term" value="C:mitochondrial large ribosomal subunit"/>
    <property type="evidence" value="ECO:0007669"/>
    <property type="project" value="TreeGrafter"/>
</dbReference>
<keyword evidence="3 4" id="KW-0687">Ribonucleoprotein</keyword>
<dbReference type="AlphaFoldDB" id="A0A4D6C554"/>
<dbReference type="PANTHER" id="PTHR11761">
    <property type="entry name" value="50S/60S RIBOSOMAL PROTEIN L14/L23"/>
    <property type="match status" value="1"/>
</dbReference>
<dbReference type="SMART" id="SM01374">
    <property type="entry name" value="Ribosomal_L14"/>
    <property type="match status" value="1"/>
</dbReference>
<dbReference type="GO" id="GO:0070180">
    <property type="term" value="F:large ribosomal subunit rRNA binding"/>
    <property type="evidence" value="ECO:0007669"/>
    <property type="project" value="TreeGrafter"/>
</dbReference>
<dbReference type="GeneID" id="40513566"/>
<protein>
    <submittedName>
        <fullName evidence="5">Ribosomal protein L14</fullName>
    </submittedName>
</protein>
<accession>A0A4D6C554</accession>
<dbReference type="Gene3D" id="2.40.150.20">
    <property type="entry name" value="Ribosomal protein L14"/>
    <property type="match status" value="1"/>
</dbReference>
<reference evidence="5" key="1">
    <citation type="journal article" date="2019" name="Genome Biol. Evol.">
        <title>Tracing the Evolution of the Plastome and Mitogenome in the Chloropicophyceae Uncovered Convergent tRNA Gene Losses and a Variant Plastid Genetic Code.</title>
        <authorList>
            <person name="Turmel M."/>
            <person name="Dos Santos A.L."/>
            <person name="Otis C."/>
            <person name="Sergerie R."/>
            <person name="Lemieux C."/>
        </authorList>
    </citation>
    <scope>NUCLEOTIDE SEQUENCE</scope>
</reference>
<sequence>MMQSGTYFKVGDNSGAKLVQCIQFTKRQMRIGDMITVAVKQALPADRGRVAKSKVYKAIICELKLKTGRVTGIHRRFDQNTVVLVNGQGDPLGTRVFCLGSFELRAAGRTKIASLAPMIF</sequence>
<dbReference type="RefSeq" id="YP_009647142.1">
    <property type="nucleotide sequence ID" value="NC_042602.1"/>
</dbReference>
<keyword evidence="2 4" id="KW-0689">Ribosomal protein</keyword>
<name>A0A4D6C554_9CHLO</name>
<dbReference type="Pfam" id="PF00238">
    <property type="entry name" value="Ribosomal_L14"/>
    <property type="match status" value="1"/>
</dbReference>
<gene>
    <name evidence="5" type="primary">rpl14</name>
</gene>
<evidence type="ECO:0000256" key="2">
    <source>
        <dbReference type="ARBA" id="ARBA00022980"/>
    </source>
</evidence>
<organism evidence="5">
    <name type="scientific">Chloropicon maureeniae</name>
    <dbReference type="NCBI Taxonomy" id="1461542"/>
    <lineage>
        <taxon>Eukaryota</taxon>
        <taxon>Viridiplantae</taxon>
        <taxon>Chlorophyta</taxon>
        <taxon>Chloropicophyceae</taxon>
        <taxon>Chloropicales</taxon>
        <taxon>Chloropicaceae</taxon>
        <taxon>Chloropicon</taxon>
    </lineage>
</organism>
<dbReference type="InterPro" id="IPR036853">
    <property type="entry name" value="Ribosomal_uL14_sf"/>
</dbReference>
<dbReference type="EMBL" id="MK086008">
    <property type="protein sequence ID" value="QBX98815.1"/>
    <property type="molecule type" value="Genomic_DNA"/>
</dbReference>
<evidence type="ECO:0000256" key="1">
    <source>
        <dbReference type="ARBA" id="ARBA00010745"/>
    </source>
</evidence>
<dbReference type="SUPFAM" id="SSF50193">
    <property type="entry name" value="Ribosomal protein L14"/>
    <property type="match status" value="1"/>
</dbReference>
<dbReference type="InterPro" id="IPR000218">
    <property type="entry name" value="Ribosomal_uL14"/>
</dbReference>
<evidence type="ECO:0000313" key="5">
    <source>
        <dbReference type="EMBL" id="QBX98815.1"/>
    </source>
</evidence>